<comment type="caution">
    <text evidence="2">The sequence shown here is derived from an EMBL/GenBank/DDBJ whole genome shotgun (WGS) entry which is preliminary data.</text>
</comment>
<reference evidence="2" key="2">
    <citation type="submission" date="2020-09" db="EMBL/GenBank/DDBJ databases">
        <authorList>
            <person name="Sun Q."/>
            <person name="Ohkuma M."/>
        </authorList>
    </citation>
    <scope>NUCLEOTIDE SEQUENCE</scope>
    <source>
        <strain evidence="2">JCM 15759</strain>
    </source>
</reference>
<feature type="compositionally biased region" description="Low complexity" evidence="1">
    <location>
        <begin position="89"/>
        <end position="99"/>
    </location>
</feature>
<evidence type="ECO:0000313" key="2">
    <source>
        <dbReference type="EMBL" id="GGM49815.1"/>
    </source>
</evidence>
<feature type="compositionally biased region" description="Acidic residues" evidence="1">
    <location>
        <begin position="64"/>
        <end position="73"/>
    </location>
</feature>
<proteinExistence type="predicted"/>
<evidence type="ECO:0000313" key="4">
    <source>
        <dbReference type="Proteomes" id="UP000656367"/>
    </source>
</evidence>
<name>A0A830FLP8_HALAR</name>
<dbReference type="RefSeq" id="WP_005532697.1">
    <property type="nucleotide sequence ID" value="NZ_BAABDY010000005.1"/>
</dbReference>
<evidence type="ECO:0000256" key="1">
    <source>
        <dbReference type="SAM" id="MobiDB-lite"/>
    </source>
</evidence>
<sequence length="406" mass="44170">MHIVLDGQQLSSVRLDDWSDDFDFVLTDGSTPQDRAVFTALDGEDRTDTWLANAEEWDARTDPWDPDTDDDGLTDGQETHGVDTGVIKPTYTTDPTTPDTDGDGYWDGWIGVYDVGHTDNVVLYREHLQSGDGIEGVEIVEEQVGVHKASVVPSAGGADIDTDGVKEHSNVHIGERQWGSAPTDGNPPSLTFGVEADYVDELPENRLDNENWVTAIEENYALYGITLNIERDDTVVTLTDALASSNDENQHLYLLVSSERASGIGGNPWGFNADESIGTSLELPANGHIIYAESISESATEENAVPASDVTNSPYNSKTEVLAGSVEMHELGHSFDVGRLDDTGALPLGEVYSGSSSDQNSERHETSGATRWSIMRRGWDSNSLASHNGHSYYVFSIEELSTIDQP</sequence>
<keyword evidence="5" id="KW-1185">Reference proteome</keyword>
<protein>
    <submittedName>
        <fullName evidence="2">Uncharacterized protein</fullName>
    </submittedName>
</protein>
<dbReference type="Proteomes" id="UP001248536">
    <property type="component" value="Unassembled WGS sequence"/>
</dbReference>
<dbReference type="EMBL" id="JAMQCP010000005">
    <property type="protein sequence ID" value="MDS0255854.1"/>
    <property type="molecule type" value="Genomic_DNA"/>
</dbReference>
<feature type="region of interest" description="Disordered" evidence="1">
    <location>
        <begin position="59"/>
        <end position="99"/>
    </location>
</feature>
<dbReference type="EMBL" id="BMON01000004">
    <property type="protein sequence ID" value="GGM49815.1"/>
    <property type="molecule type" value="Genomic_DNA"/>
</dbReference>
<evidence type="ECO:0000313" key="3">
    <source>
        <dbReference type="EMBL" id="MDS0255854.1"/>
    </source>
</evidence>
<reference evidence="2" key="1">
    <citation type="journal article" date="2014" name="Int. J. Syst. Evol. Microbiol.">
        <title>Complete genome sequence of Corynebacterium casei LMG S-19264T (=DSM 44701T), isolated from a smear-ripened cheese.</title>
        <authorList>
            <consortium name="US DOE Joint Genome Institute (JGI-PGF)"/>
            <person name="Walter F."/>
            <person name="Albersmeier A."/>
            <person name="Kalinowski J."/>
            <person name="Ruckert C."/>
        </authorList>
    </citation>
    <scope>NUCLEOTIDE SEQUENCE</scope>
    <source>
        <strain evidence="2">JCM 15759</strain>
    </source>
</reference>
<accession>A0A830FLP8</accession>
<gene>
    <name evidence="2" type="ORF">GCM10009006_33840</name>
    <name evidence="3" type="ORF">NC662_19305</name>
</gene>
<dbReference type="AlphaFoldDB" id="A0A830FLP8"/>
<organism evidence="2 4">
    <name type="scientific">Haloarcula argentinensis</name>
    <dbReference type="NCBI Taxonomy" id="43776"/>
    <lineage>
        <taxon>Archaea</taxon>
        <taxon>Methanobacteriati</taxon>
        <taxon>Methanobacteriota</taxon>
        <taxon>Stenosarchaea group</taxon>
        <taxon>Halobacteria</taxon>
        <taxon>Halobacteriales</taxon>
        <taxon>Haloarculaceae</taxon>
        <taxon>Haloarcula</taxon>
    </lineage>
</organism>
<evidence type="ECO:0000313" key="5">
    <source>
        <dbReference type="Proteomes" id="UP001248536"/>
    </source>
</evidence>
<dbReference type="Proteomes" id="UP000656367">
    <property type="component" value="Unassembled WGS sequence"/>
</dbReference>
<reference evidence="3 5" key="3">
    <citation type="submission" date="2022-06" db="EMBL/GenBank/DDBJ databases">
        <title>Haloarcula sp. a new haloarchaeum isolate from saline soil.</title>
        <authorList>
            <person name="Strakova D."/>
            <person name="Galisteo C."/>
            <person name="Sanchez-Porro C."/>
            <person name="Ventosa A."/>
        </authorList>
    </citation>
    <scope>NUCLEOTIDE SEQUENCE [LARGE SCALE GENOMIC DNA]</scope>
    <source>
        <strain evidence="3 5">JCM 15760</strain>
    </source>
</reference>